<sequence>MTAVRVVRLPVMLTTIRKYPPPGIDTEKARRHLWRQCGGPIDDVPLLLDVLMQIGLVEVQDTWLKVTKAGLKVATQDHQSGGRLLGLALIRSGLFASQARSLLEVSEIDVSRSLVCPRDLALTFAPQLTGILRRFAGSVVLTDRLTVAADVVAEISDVWSLLPPTAGPDFDYRKDMGNRGELYSYQYCRLAADDPAKVRWVARDDETLGYDIEDANFAPKRMIEVKASGDKSVRFFLSRNEWGMAHRFGDCYEIHFWGGISLKAPVKDEFDKLTGLGYPLIFRGLEGMLASNQLSAVPTQYLVTRSGASERTGPTE</sequence>
<evidence type="ECO:0000259" key="1">
    <source>
        <dbReference type="Pfam" id="PF13020"/>
    </source>
</evidence>
<name>A0ABS6TNA4_STRHA</name>
<keyword evidence="3" id="KW-1185">Reference proteome</keyword>
<dbReference type="EMBL" id="JAHUVW010000001">
    <property type="protein sequence ID" value="MBV7669656.1"/>
    <property type="molecule type" value="Genomic_DNA"/>
</dbReference>
<reference evidence="2 3" key="1">
    <citation type="submission" date="2021-07" db="EMBL/GenBank/DDBJ databases">
        <title>Sequencing Streptomyces halstedii LGO-A4 genome an citrus endophytic actinomycete.</title>
        <authorList>
            <person name="Samborskyy M."/>
            <person name="Scott N."/>
            <person name="Deglau R."/>
            <person name="Dickens S."/>
            <person name="Oliveira L.G."/>
        </authorList>
    </citation>
    <scope>NUCLEOTIDE SEQUENCE [LARGE SCALE GENOMIC DNA]</scope>
    <source>
        <strain evidence="2 3">LGO-A4</strain>
    </source>
</reference>
<protein>
    <submittedName>
        <fullName evidence="2">DUF3883 domain-containing protein</fullName>
    </submittedName>
</protein>
<accession>A0ABS6TNA4</accession>
<dbReference type="Pfam" id="PF13020">
    <property type="entry name" value="NOV_C"/>
    <property type="match status" value="1"/>
</dbReference>
<proteinExistence type="predicted"/>
<evidence type="ECO:0000313" key="3">
    <source>
        <dbReference type="Proteomes" id="UP000735541"/>
    </source>
</evidence>
<comment type="caution">
    <text evidence="2">The sequence shown here is derived from an EMBL/GenBank/DDBJ whole genome shotgun (WGS) entry which is preliminary data.</text>
</comment>
<dbReference type="RefSeq" id="WP_228868058.1">
    <property type="nucleotide sequence ID" value="NZ_JAHUVW010000001.1"/>
</dbReference>
<gene>
    <name evidence="2" type="ORF">STHAL_09180</name>
</gene>
<dbReference type="Proteomes" id="UP000735541">
    <property type="component" value="Unassembled WGS sequence"/>
</dbReference>
<dbReference type="InterPro" id="IPR024975">
    <property type="entry name" value="NOV_C"/>
</dbReference>
<feature type="domain" description="Protein NO VEIN C-terminal" evidence="1">
    <location>
        <begin position="185"/>
        <end position="254"/>
    </location>
</feature>
<organism evidence="2 3">
    <name type="scientific">Streptomyces halstedii</name>
    <dbReference type="NCBI Taxonomy" id="1944"/>
    <lineage>
        <taxon>Bacteria</taxon>
        <taxon>Bacillati</taxon>
        <taxon>Actinomycetota</taxon>
        <taxon>Actinomycetes</taxon>
        <taxon>Kitasatosporales</taxon>
        <taxon>Streptomycetaceae</taxon>
        <taxon>Streptomyces</taxon>
    </lineage>
</organism>
<evidence type="ECO:0000313" key="2">
    <source>
        <dbReference type="EMBL" id="MBV7669656.1"/>
    </source>
</evidence>